<dbReference type="EMBL" id="MEXR01000012">
    <property type="protein sequence ID" value="OGD10146.1"/>
    <property type="molecule type" value="Genomic_DNA"/>
</dbReference>
<sequence>MTKLLAQGDVIDVFNRSTDYDFINDLTPSDYVITAGSVLLGMSGVLGFIFLLWGGVQWIMAGGDKDSVEKARKKITTALIGLAVVFSVYAFMYIIRTLFGTPAGFTLDRLGTP</sequence>
<protein>
    <submittedName>
        <fullName evidence="2">Uncharacterized protein</fullName>
    </submittedName>
</protein>
<dbReference type="AlphaFoldDB" id="A0A1F4ZWC0"/>
<comment type="caution">
    <text evidence="2">The sequence shown here is derived from an EMBL/GenBank/DDBJ whole genome shotgun (WGS) entry which is preliminary data.</text>
</comment>
<keyword evidence="1" id="KW-0472">Membrane</keyword>
<evidence type="ECO:0000256" key="1">
    <source>
        <dbReference type="SAM" id="Phobius"/>
    </source>
</evidence>
<feature type="transmembrane region" description="Helical" evidence="1">
    <location>
        <begin position="75"/>
        <end position="95"/>
    </location>
</feature>
<keyword evidence="1" id="KW-0812">Transmembrane</keyword>
<evidence type="ECO:0000313" key="3">
    <source>
        <dbReference type="Proteomes" id="UP000176424"/>
    </source>
</evidence>
<evidence type="ECO:0000313" key="2">
    <source>
        <dbReference type="EMBL" id="OGD10146.1"/>
    </source>
</evidence>
<gene>
    <name evidence="2" type="ORF">A2397_03830</name>
</gene>
<name>A0A1F4ZWC0_9BACT</name>
<dbReference type="InterPro" id="IPR043993">
    <property type="entry name" value="T4SS_pilin"/>
</dbReference>
<proteinExistence type="predicted"/>
<keyword evidence="1" id="KW-1133">Transmembrane helix</keyword>
<dbReference type="Pfam" id="PF18895">
    <property type="entry name" value="T4SS_pilin"/>
    <property type="match status" value="1"/>
</dbReference>
<dbReference type="STRING" id="1797263.A2397_03830"/>
<dbReference type="Proteomes" id="UP000176424">
    <property type="component" value="Unassembled WGS sequence"/>
</dbReference>
<feature type="transmembrane region" description="Helical" evidence="1">
    <location>
        <begin position="31"/>
        <end position="54"/>
    </location>
</feature>
<organism evidence="2 3">
    <name type="scientific">Candidatus Amesbacteria bacterium RIFOXYB1_FULL_44_23</name>
    <dbReference type="NCBI Taxonomy" id="1797263"/>
    <lineage>
        <taxon>Bacteria</taxon>
        <taxon>Candidatus Amesiibacteriota</taxon>
    </lineage>
</organism>
<reference evidence="2 3" key="1">
    <citation type="journal article" date="2016" name="Nat. Commun.">
        <title>Thousands of microbial genomes shed light on interconnected biogeochemical processes in an aquifer system.</title>
        <authorList>
            <person name="Anantharaman K."/>
            <person name="Brown C.T."/>
            <person name="Hug L.A."/>
            <person name="Sharon I."/>
            <person name="Castelle C.J."/>
            <person name="Probst A.J."/>
            <person name="Thomas B.C."/>
            <person name="Singh A."/>
            <person name="Wilkins M.J."/>
            <person name="Karaoz U."/>
            <person name="Brodie E.L."/>
            <person name="Williams K.H."/>
            <person name="Hubbard S.S."/>
            <person name="Banfield J.F."/>
        </authorList>
    </citation>
    <scope>NUCLEOTIDE SEQUENCE [LARGE SCALE GENOMIC DNA]</scope>
</reference>
<accession>A0A1F4ZWC0</accession>